<proteinExistence type="predicted"/>
<name>N9EST0_ACIBZ</name>
<comment type="caution">
    <text evidence="1">The sequence shown here is derived from an EMBL/GenBank/DDBJ whole genome shotgun (WGS) entry which is preliminary data.</text>
</comment>
<sequence length="94" mass="11377">MKSMIFLFEKFFVRNLRTYYFEERVGNFNMENYINIVKPKLYEKGWRLVEKNNYGEYYCDENNNELGVTFPTNDIKLDGVNLGYFTYQSYNIAS</sequence>
<dbReference type="AlphaFoldDB" id="N9EST0"/>
<evidence type="ECO:0000313" key="1">
    <source>
        <dbReference type="EMBL" id="ENV97949.1"/>
    </source>
</evidence>
<reference evidence="1 2" key="1">
    <citation type="submission" date="2013-02" db="EMBL/GenBank/DDBJ databases">
        <title>The Genome Sequence of Acinetobacter bereziniae CIP 70.12.</title>
        <authorList>
            <consortium name="The Broad Institute Genome Sequencing Platform"/>
            <consortium name="The Broad Institute Genome Sequencing Center for Infectious Disease"/>
            <person name="Cerqueira G."/>
            <person name="Feldgarden M."/>
            <person name="Courvalin P."/>
            <person name="Perichon B."/>
            <person name="Grillot-Courvalin C."/>
            <person name="Clermont D."/>
            <person name="Rocha E."/>
            <person name="Yoon E.-J."/>
            <person name="Nemec A."/>
            <person name="Walker B."/>
            <person name="Young S.K."/>
            <person name="Zeng Q."/>
            <person name="Gargeya S."/>
            <person name="Fitzgerald M."/>
            <person name="Haas B."/>
            <person name="Abouelleil A."/>
            <person name="Alvarado L."/>
            <person name="Arachchi H.M."/>
            <person name="Berlin A.M."/>
            <person name="Chapman S.B."/>
            <person name="Dewar J."/>
            <person name="Goldberg J."/>
            <person name="Griggs A."/>
            <person name="Gujja S."/>
            <person name="Hansen M."/>
            <person name="Howarth C."/>
            <person name="Imamovic A."/>
            <person name="Larimer J."/>
            <person name="McCowan C."/>
            <person name="Murphy C."/>
            <person name="Neiman D."/>
            <person name="Pearson M."/>
            <person name="Priest M."/>
            <person name="Roberts A."/>
            <person name="Saif S."/>
            <person name="Shea T."/>
            <person name="Sisk P."/>
            <person name="Sykes S."/>
            <person name="Wortman J."/>
            <person name="Nusbaum C."/>
            <person name="Birren B."/>
        </authorList>
    </citation>
    <scope>NUCLEOTIDE SEQUENCE [LARGE SCALE GENOMIC DNA]</scope>
    <source>
        <strain evidence="1 2">CIP 70.12</strain>
    </source>
</reference>
<accession>N9EST0</accession>
<organism evidence="1 2">
    <name type="scientific">Acinetobacter bereziniae LMG 1003 = CIP 70.12</name>
    <dbReference type="NCBI Taxonomy" id="981324"/>
    <lineage>
        <taxon>Bacteria</taxon>
        <taxon>Pseudomonadati</taxon>
        <taxon>Pseudomonadota</taxon>
        <taxon>Gammaproteobacteria</taxon>
        <taxon>Moraxellales</taxon>
        <taxon>Moraxellaceae</taxon>
        <taxon>Acinetobacter</taxon>
    </lineage>
</organism>
<dbReference type="EMBL" id="APQG01000018">
    <property type="protein sequence ID" value="ENV97949.1"/>
    <property type="molecule type" value="Genomic_DNA"/>
</dbReference>
<dbReference type="PATRIC" id="fig|1217650.3.peg.1335"/>
<gene>
    <name evidence="1" type="ORF">F938_01359</name>
</gene>
<dbReference type="Proteomes" id="UP000013251">
    <property type="component" value="Unassembled WGS sequence"/>
</dbReference>
<protein>
    <submittedName>
        <fullName evidence="1">Uncharacterized protein</fullName>
    </submittedName>
</protein>
<dbReference type="HOGENOM" id="CLU_2379636_0_0_6"/>
<evidence type="ECO:0000313" key="2">
    <source>
        <dbReference type="Proteomes" id="UP000013251"/>
    </source>
</evidence>
<keyword evidence="2" id="KW-1185">Reference proteome</keyword>